<evidence type="ECO:0000313" key="4">
    <source>
        <dbReference type="Proteomes" id="UP000335538"/>
    </source>
</evidence>
<dbReference type="PANTHER" id="PTHR48081">
    <property type="entry name" value="AB HYDROLASE SUPERFAMILY PROTEIN C4A8.06C"/>
    <property type="match status" value="1"/>
</dbReference>
<evidence type="ECO:0000256" key="1">
    <source>
        <dbReference type="ARBA" id="ARBA00022801"/>
    </source>
</evidence>
<feature type="domain" description="BD-FAE-like" evidence="2">
    <location>
        <begin position="85"/>
        <end position="188"/>
    </location>
</feature>
<reference evidence="3 4" key="1">
    <citation type="submission" date="2019-08" db="EMBL/GenBank/DDBJ databases">
        <authorList>
            <person name="Peeters C."/>
        </authorList>
    </citation>
    <scope>NUCLEOTIDE SEQUENCE [LARGE SCALE GENOMIC DNA]</scope>
    <source>
        <strain evidence="3 4">LMG 31121</strain>
    </source>
</reference>
<dbReference type="SUPFAM" id="SSF53474">
    <property type="entry name" value="alpha/beta-Hydrolases"/>
    <property type="match status" value="1"/>
</dbReference>
<dbReference type="InterPro" id="IPR029058">
    <property type="entry name" value="AB_hydrolase_fold"/>
</dbReference>
<dbReference type="AlphaFoldDB" id="A0A5E5AV70"/>
<protein>
    <submittedName>
        <fullName evidence="3">Lipase</fullName>
    </submittedName>
</protein>
<organism evidence="3 4">
    <name type="scientific">Pandoraea sputorum</name>
    <dbReference type="NCBI Taxonomy" id="93222"/>
    <lineage>
        <taxon>Bacteria</taxon>
        <taxon>Pseudomonadati</taxon>
        <taxon>Pseudomonadota</taxon>
        <taxon>Betaproteobacteria</taxon>
        <taxon>Burkholderiales</taxon>
        <taxon>Burkholderiaceae</taxon>
        <taxon>Pandoraea</taxon>
    </lineage>
</organism>
<dbReference type="PANTHER" id="PTHR48081:SF33">
    <property type="entry name" value="KYNURENINE FORMAMIDASE"/>
    <property type="match status" value="1"/>
</dbReference>
<dbReference type="RefSeq" id="WP_150808643.1">
    <property type="nucleotide sequence ID" value="NZ_CABPSR010000002.1"/>
</dbReference>
<gene>
    <name evidence="3" type="ORF">PSP31121_01286</name>
</gene>
<name>A0A5E5AV70_9BURK</name>
<keyword evidence="1" id="KW-0378">Hydrolase</keyword>
<dbReference type="Gene3D" id="3.40.50.1820">
    <property type="entry name" value="alpha/beta hydrolase"/>
    <property type="match status" value="1"/>
</dbReference>
<proteinExistence type="predicted"/>
<evidence type="ECO:0000259" key="2">
    <source>
        <dbReference type="Pfam" id="PF20434"/>
    </source>
</evidence>
<dbReference type="GO" id="GO:0016787">
    <property type="term" value="F:hydrolase activity"/>
    <property type="evidence" value="ECO:0007669"/>
    <property type="project" value="UniProtKB-KW"/>
</dbReference>
<sequence length="323" mass="34397">MDGQTPAAAEWEVARSLMRGLGPSWTDDIAAGRRAVLDTYTPLLAKASTDGFAVVRDLAYGPHARHRLDVYRPTASVGPAGASSPASAPAPAPIVVFVHGGGFVRGEMNANAQIYGNVPRYFARHGCVAVNVEYRLAPEATFPGGAEDVALAMRWIRAHIAQYAGEGGADLSRILLIGHSAGGSHVASYLCDPCVRPAAPEVAGAVLISARLRADVLPDNPNAPGVIAYYGDDAARHEANAPMAHVDAMPVPVMTVVAEFENPHLDTYALEFCYRLAKRDAHAPRFIQVHDHNHTSVVAHLDTGDDSLGREILQFLHEINPSP</sequence>
<dbReference type="InterPro" id="IPR050300">
    <property type="entry name" value="GDXG_lipolytic_enzyme"/>
</dbReference>
<dbReference type="EMBL" id="CABPSR010000002">
    <property type="protein sequence ID" value="VVE77711.1"/>
    <property type="molecule type" value="Genomic_DNA"/>
</dbReference>
<evidence type="ECO:0000313" key="3">
    <source>
        <dbReference type="EMBL" id="VVE77711.1"/>
    </source>
</evidence>
<dbReference type="InterPro" id="IPR049492">
    <property type="entry name" value="BD-FAE-like_dom"/>
</dbReference>
<dbReference type="Proteomes" id="UP000335538">
    <property type="component" value="Unassembled WGS sequence"/>
</dbReference>
<accession>A0A5E5AV70</accession>
<dbReference type="Pfam" id="PF20434">
    <property type="entry name" value="BD-FAE"/>
    <property type="match status" value="1"/>
</dbReference>